<dbReference type="EMBL" id="UINC01009372">
    <property type="protein sequence ID" value="SVA42036.1"/>
    <property type="molecule type" value="Genomic_DNA"/>
</dbReference>
<protein>
    <recommendedName>
        <fullName evidence="2">Methyltransferase type 11 domain-containing protein</fullName>
    </recommendedName>
</protein>
<evidence type="ECO:0000313" key="1">
    <source>
        <dbReference type="EMBL" id="SVA42036.1"/>
    </source>
</evidence>
<dbReference type="AlphaFoldDB" id="A0A381VNY0"/>
<gene>
    <name evidence="1" type="ORF">METZ01_LOCUS94890</name>
</gene>
<dbReference type="SUPFAM" id="SSF53335">
    <property type="entry name" value="S-adenosyl-L-methionine-dependent methyltransferases"/>
    <property type="match status" value="1"/>
</dbReference>
<name>A0A381VNY0_9ZZZZ</name>
<reference evidence="1" key="1">
    <citation type="submission" date="2018-05" db="EMBL/GenBank/DDBJ databases">
        <authorList>
            <person name="Lanie J.A."/>
            <person name="Ng W.-L."/>
            <person name="Kazmierczak K.M."/>
            <person name="Andrzejewski T.M."/>
            <person name="Davidsen T.M."/>
            <person name="Wayne K.J."/>
            <person name="Tettelin H."/>
            <person name="Glass J.I."/>
            <person name="Rusch D."/>
            <person name="Podicherti R."/>
            <person name="Tsui H.-C.T."/>
            <person name="Winkler M.E."/>
        </authorList>
    </citation>
    <scope>NUCLEOTIDE SEQUENCE</scope>
</reference>
<dbReference type="InterPro" id="IPR029063">
    <property type="entry name" value="SAM-dependent_MTases_sf"/>
</dbReference>
<dbReference type="Gene3D" id="3.40.50.150">
    <property type="entry name" value="Vaccinia Virus protein VP39"/>
    <property type="match status" value="1"/>
</dbReference>
<accession>A0A381VNY0</accession>
<evidence type="ECO:0008006" key="2">
    <source>
        <dbReference type="Google" id="ProtNLM"/>
    </source>
</evidence>
<feature type="non-terminal residue" evidence="1">
    <location>
        <position position="100"/>
    </location>
</feature>
<organism evidence="1">
    <name type="scientific">marine metagenome</name>
    <dbReference type="NCBI Taxonomy" id="408172"/>
    <lineage>
        <taxon>unclassified sequences</taxon>
        <taxon>metagenomes</taxon>
        <taxon>ecological metagenomes</taxon>
    </lineage>
</organism>
<sequence>MDNNKVSSKEVGLEIGLVVGRFLFNTEHLHYGYWPPELQVEPSNLKHAQELHSKLILESIPDGVQTILDVGSGSGGLAEKLITKGYQVHCVSPSEYLSNR</sequence>
<proteinExistence type="predicted"/>